<comment type="catalytic activity">
    <reaction evidence="7">
        <text>L-threonyl-[protein] + ATP = O-phospho-L-threonyl-[protein] + ADP + H(+)</text>
        <dbReference type="Rhea" id="RHEA:46608"/>
        <dbReference type="Rhea" id="RHEA-COMP:11060"/>
        <dbReference type="Rhea" id="RHEA-COMP:11605"/>
        <dbReference type="ChEBI" id="CHEBI:15378"/>
        <dbReference type="ChEBI" id="CHEBI:30013"/>
        <dbReference type="ChEBI" id="CHEBI:30616"/>
        <dbReference type="ChEBI" id="CHEBI:61977"/>
        <dbReference type="ChEBI" id="CHEBI:456216"/>
        <dbReference type="EC" id="2.7.11.1"/>
    </reaction>
</comment>
<dbReference type="Pfam" id="PF00069">
    <property type="entry name" value="Pkinase"/>
    <property type="match status" value="2"/>
</dbReference>
<dbReference type="PANTHER" id="PTHR44899:SF3">
    <property type="entry name" value="SERINE_THREONINE-PROTEIN KINASE NEK1"/>
    <property type="match status" value="1"/>
</dbReference>
<evidence type="ECO:0000313" key="11">
    <source>
        <dbReference type="EMBL" id="PIK33759.1"/>
    </source>
</evidence>
<dbReference type="SUPFAM" id="SSF56112">
    <property type="entry name" value="Protein kinase-like (PK-like)"/>
    <property type="match status" value="1"/>
</dbReference>
<dbReference type="PANTHER" id="PTHR44899">
    <property type="entry name" value="CAMK FAMILY PROTEIN KINASE"/>
    <property type="match status" value="1"/>
</dbReference>
<name>A0A2G8JDH2_STIJA</name>
<dbReference type="CDD" id="cd08215">
    <property type="entry name" value="STKc_Nek"/>
    <property type="match status" value="1"/>
</dbReference>
<evidence type="ECO:0000256" key="9">
    <source>
        <dbReference type="SAM" id="MobiDB-lite"/>
    </source>
</evidence>
<keyword evidence="2" id="KW-0723">Serine/threonine-protein kinase</keyword>
<proteinExistence type="predicted"/>
<keyword evidence="4" id="KW-0547">Nucleotide-binding</keyword>
<evidence type="ECO:0000256" key="5">
    <source>
        <dbReference type="ARBA" id="ARBA00022777"/>
    </source>
</evidence>
<feature type="domain" description="Protein kinase" evidence="10">
    <location>
        <begin position="4"/>
        <end position="241"/>
    </location>
</feature>
<feature type="compositionally biased region" description="Acidic residues" evidence="9">
    <location>
        <begin position="330"/>
        <end position="351"/>
    </location>
</feature>
<dbReference type="PROSITE" id="PS50011">
    <property type="entry name" value="PROTEIN_KINASE_DOM"/>
    <property type="match status" value="1"/>
</dbReference>
<dbReference type="EC" id="2.7.11.1" evidence="1"/>
<keyword evidence="5 11" id="KW-0418">Kinase</keyword>
<comment type="caution">
    <text evidence="11">The sequence shown here is derived from an EMBL/GenBank/DDBJ whole genome shotgun (WGS) entry which is preliminary data.</text>
</comment>
<feature type="region of interest" description="Disordered" evidence="9">
    <location>
        <begin position="328"/>
        <end position="352"/>
    </location>
</feature>
<evidence type="ECO:0000259" key="10">
    <source>
        <dbReference type="PROSITE" id="PS50011"/>
    </source>
</evidence>
<evidence type="ECO:0000256" key="1">
    <source>
        <dbReference type="ARBA" id="ARBA00012513"/>
    </source>
</evidence>
<comment type="catalytic activity">
    <reaction evidence="8">
        <text>L-seryl-[protein] + ATP = O-phospho-L-seryl-[protein] + ADP + H(+)</text>
        <dbReference type="Rhea" id="RHEA:17989"/>
        <dbReference type="Rhea" id="RHEA-COMP:9863"/>
        <dbReference type="Rhea" id="RHEA-COMP:11604"/>
        <dbReference type="ChEBI" id="CHEBI:15378"/>
        <dbReference type="ChEBI" id="CHEBI:29999"/>
        <dbReference type="ChEBI" id="CHEBI:30616"/>
        <dbReference type="ChEBI" id="CHEBI:83421"/>
        <dbReference type="ChEBI" id="CHEBI:456216"/>
        <dbReference type="EC" id="2.7.11.1"/>
    </reaction>
</comment>
<evidence type="ECO:0000256" key="2">
    <source>
        <dbReference type="ARBA" id="ARBA00022527"/>
    </source>
</evidence>
<dbReference type="InterPro" id="IPR051131">
    <property type="entry name" value="NEK_Ser/Thr_kinase_NIMA"/>
</dbReference>
<evidence type="ECO:0000256" key="4">
    <source>
        <dbReference type="ARBA" id="ARBA00022741"/>
    </source>
</evidence>
<reference evidence="11 12" key="1">
    <citation type="journal article" date="2017" name="PLoS Biol.">
        <title>The sea cucumber genome provides insights into morphological evolution and visceral regeneration.</title>
        <authorList>
            <person name="Zhang X."/>
            <person name="Sun L."/>
            <person name="Yuan J."/>
            <person name="Sun Y."/>
            <person name="Gao Y."/>
            <person name="Zhang L."/>
            <person name="Li S."/>
            <person name="Dai H."/>
            <person name="Hamel J.F."/>
            <person name="Liu C."/>
            <person name="Yu Y."/>
            <person name="Liu S."/>
            <person name="Lin W."/>
            <person name="Guo K."/>
            <person name="Jin S."/>
            <person name="Xu P."/>
            <person name="Storey K.B."/>
            <person name="Huan P."/>
            <person name="Zhang T."/>
            <person name="Zhou Y."/>
            <person name="Zhang J."/>
            <person name="Lin C."/>
            <person name="Li X."/>
            <person name="Xing L."/>
            <person name="Huo D."/>
            <person name="Sun M."/>
            <person name="Wang L."/>
            <person name="Mercier A."/>
            <person name="Li F."/>
            <person name="Yang H."/>
            <person name="Xiang J."/>
        </authorList>
    </citation>
    <scope>NUCLEOTIDE SEQUENCE [LARGE SCALE GENOMIC DNA]</scope>
    <source>
        <strain evidence="11">Shaxun</strain>
        <tissue evidence="11">Muscle</tissue>
    </source>
</reference>
<gene>
    <name evidence="11" type="ORF">BSL78_29424</name>
</gene>
<dbReference type="OrthoDB" id="248923at2759"/>
<evidence type="ECO:0000256" key="3">
    <source>
        <dbReference type="ARBA" id="ARBA00022679"/>
    </source>
</evidence>
<dbReference type="EMBL" id="MRZV01002419">
    <property type="protein sequence ID" value="PIK33759.1"/>
    <property type="molecule type" value="Genomic_DNA"/>
</dbReference>
<sequence>MEEYEKIRCLGQGSAGSVYLVKNYKTNKLLAIKKIQLDESRKSRRKESVEKEARILSQLRHPHIVTFFDSFFEEQQDLTSLCIVQDFCDGGSLDAKIEAHKIKNKRFDEEILKHRMCFSHKNEVVKLGDFGIARTLESTIDKAMTMVGTPSHMSPELCQDMPYNNKSDIWALGCLLFEISAFEPAFDANNLMGLIYKIVKGNHADIPSIYSQDFQQLIDSMLYKDPEKRPSSSAILNLPFVSMHLNNFIVEKESLLQTWNLKRLSLKRPTSANKVRSDVNLNFVGVKGERSGCRSAFEVRNFDGLASGDSIKTDILQQQAVVGSSRLGEYSDDFSSSEDEDNNERNSEDEEVHLQRRRSLTLYCFKG</sequence>
<dbReference type="GO" id="GO:0005524">
    <property type="term" value="F:ATP binding"/>
    <property type="evidence" value="ECO:0007669"/>
    <property type="project" value="UniProtKB-KW"/>
</dbReference>
<dbReference type="GO" id="GO:0004674">
    <property type="term" value="F:protein serine/threonine kinase activity"/>
    <property type="evidence" value="ECO:0007669"/>
    <property type="project" value="UniProtKB-KW"/>
</dbReference>
<keyword evidence="12" id="KW-1185">Reference proteome</keyword>
<dbReference type="InterPro" id="IPR000719">
    <property type="entry name" value="Prot_kinase_dom"/>
</dbReference>
<dbReference type="InterPro" id="IPR011009">
    <property type="entry name" value="Kinase-like_dom_sf"/>
</dbReference>
<evidence type="ECO:0000313" key="12">
    <source>
        <dbReference type="Proteomes" id="UP000230750"/>
    </source>
</evidence>
<dbReference type="Gene3D" id="1.10.510.10">
    <property type="entry name" value="Transferase(Phosphotransferase) domain 1"/>
    <property type="match status" value="2"/>
</dbReference>
<dbReference type="AlphaFoldDB" id="A0A2G8JDH2"/>
<evidence type="ECO:0000256" key="7">
    <source>
        <dbReference type="ARBA" id="ARBA00047899"/>
    </source>
</evidence>
<protein>
    <recommendedName>
        <fullName evidence="1">non-specific serine/threonine protein kinase</fullName>
        <ecNumber evidence="1">2.7.11.1</ecNumber>
    </recommendedName>
</protein>
<accession>A0A2G8JDH2</accession>
<evidence type="ECO:0000256" key="6">
    <source>
        <dbReference type="ARBA" id="ARBA00022840"/>
    </source>
</evidence>
<evidence type="ECO:0000256" key="8">
    <source>
        <dbReference type="ARBA" id="ARBA00048679"/>
    </source>
</evidence>
<dbReference type="STRING" id="307972.A0A2G8JDH2"/>
<keyword evidence="3" id="KW-0808">Transferase</keyword>
<organism evidence="11 12">
    <name type="scientific">Stichopus japonicus</name>
    <name type="common">Sea cucumber</name>
    <dbReference type="NCBI Taxonomy" id="307972"/>
    <lineage>
        <taxon>Eukaryota</taxon>
        <taxon>Metazoa</taxon>
        <taxon>Echinodermata</taxon>
        <taxon>Eleutherozoa</taxon>
        <taxon>Echinozoa</taxon>
        <taxon>Holothuroidea</taxon>
        <taxon>Aspidochirotacea</taxon>
        <taxon>Aspidochirotida</taxon>
        <taxon>Stichopodidae</taxon>
        <taxon>Apostichopus</taxon>
    </lineage>
</organism>
<dbReference type="Proteomes" id="UP000230750">
    <property type="component" value="Unassembled WGS sequence"/>
</dbReference>
<keyword evidence="6" id="KW-0067">ATP-binding</keyword>